<dbReference type="AlphaFoldDB" id="A0AAV7LRF2"/>
<protein>
    <submittedName>
        <fullName evidence="2">Uncharacterized protein</fullName>
    </submittedName>
</protein>
<evidence type="ECO:0000256" key="1">
    <source>
        <dbReference type="SAM" id="Coils"/>
    </source>
</evidence>
<gene>
    <name evidence="2" type="ORF">NDU88_004592</name>
</gene>
<evidence type="ECO:0000313" key="3">
    <source>
        <dbReference type="Proteomes" id="UP001066276"/>
    </source>
</evidence>
<dbReference type="EMBL" id="JANPWB010000015">
    <property type="protein sequence ID" value="KAJ1091468.1"/>
    <property type="molecule type" value="Genomic_DNA"/>
</dbReference>
<accession>A0AAV7LRF2</accession>
<feature type="coiled-coil region" evidence="1">
    <location>
        <begin position="38"/>
        <end position="93"/>
    </location>
</feature>
<keyword evidence="1" id="KW-0175">Coiled coil</keyword>
<dbReference type="Proteomes" id="UP001066276">
    <property type="component" value="Chromosome 11"/>
</dbReference>
<proteinExistence type="predicted"/>
<keyword evidence="3" id="KW-1185">Reference proteome</keyword>
<organism evidence="2 3">
    <name type="scientific">Pleurodeles waltl</name>
    <name type="common">Iberian ribbed newt</name>
    <dbReference type="NCBI Taxonomy" id="8319"/>
    <lineage>
        <taxon>Eukaryota</taxon>
        <taxon>Metazoa</taxon>
        <taxon>Chordata</taxon>
        <taxon>Craniata</taxon>
        <taxon>Vertebrata</taxon>
        <taxon>Euteleostomi</taxon>
        <taxon>Amphibia</taxon>
        <taxon>Batrachia</taxon>
        <taxon>Caudata</taxon>
        <taxon>Salamandroidea</taxon>
        <taxon>Salamandridae</taxon>
        <taxon>Pleurodelinae</taxon>
        <taxon>Pleurodeles</taxon>
    </lineage>
</organism>
<name>A0AAV7LRF2_PLEWA</name>
<reference evidence="2" key="1">
    <citation type="journal article" date="2022" name="bioRxiv">
        <title>Sequencing and chromosome-scale assembly of the giantPleurodeles waltlgenome.</title>
        <authorList>
            <person name="Brown T."/>
            <person name="Elewa A."/>
            <person name="Iarovenko S."/>
            <person name="Subramanian E."/>
            <person name="Araus A.J."/>
            <person name="Petzold A."/>
            <person name="Susuki M."/>
            <person name="Suzuki K.-i.T."/>
            <person name="Hayashi T."/>
            <person name="Toyoda A."/>
            <person name="Oliveira C."/>
            <person name="Osipova E."/>
            <person name="Leigh N.D."/>
            <person name="Simon A."/>
            <person name="Yun M.H."/>
        </authorList>
    </citation>
    <scope>NUCLEOTIDE SEQUENCE</scope>
    <source>
        <strain evidence="2">20211129_DDA</strain>
        <tissue evidence="2">Liver</tissue>
    </source>
</reference>
<sequence>MARKRQIRLRRLAGGKAWNSNASELGDKALRTDFTACIKDVKKDVSEIGERVNDLEHTKDARSEDHEKWWRCIQTLEEQHLELQAKQEDLENCSRPNNICIRGTPRGQEDEDILAHTAALLHALIGDADALLPMLDRAPQVASA</sequence>
<comment type="caution">
    <text evidence="2">The sequence shown here is derived from an EMBL/GenBank/DDBJ whole genome shotgun (WGS) entry which is preliminary data.</text>
</comment>
<evidence type="ECO:0000313" key="2">
    <source>
        <dbReference type="EMBL" id="KAJ1091468.1"/>
    </source>
</evidence>